<dbReference type="GO" id="GO:0009236">
    <property type="term" value="P:cobalamin biosynthetic process"/>
    <property type="evidence" value="ECO:0007669"/>
    <property type="project" value="UniProtKB-UniRule"/>
</dbReference>
<comment type="catalytic activity">
    <reaction evidence="4">
        <text>2 cob(II)alamin + reduced [electron-transfer flavoprotein] + 2 ATP = 2 adenosylcob(III)alamin + 2 triphosphate + oxidized [electron-transfer flavoprotein] + 3 H(+)</text>
        <dbReference type="Rhea" id="RHEA:28671"/>
        <dbReference type="Rhea" id="RHEA-COMP:10685"/>
        <dbReference type="Rhea" id="RHEA-COMP:10686"/>
        <dbReference type="ChEBI" id="CHEBI:15378"/>
        <dbReference type="ChEBI" id="CHEBI:16304"/>
        <dbReference type="ChEBI" id="CHEBI:18036"/>
        <dbReference type="ChEBI" id="CHEBI:18408"/>
        <dbReference type="ChEBI" id="CHEBI:30616"/>
        <dbReference type="ChEBI" id="CHEBI:57692"/>
        <dbReference type="ChEBI" id="CHEBI:58307"/>
        <dbReference type="EC" id="2.5.1.17"/>
    </reaction>
</comment>
<feature type="domain" description="Cobalamin adenosyltransferase-like" evidence="5">
    <location>
        <begin position="4"/>
        <end position="168"/>
    </location>
</feature>
<dbReference type="GO" id="GO:0005524">
    <property type="term" value="F:ATP binding"/>
    <property type="evidence" value="ECO:0007669"/>
    <property type="project" value="UniProtKB-UniRule"/>
</dbReference>
<accession>A0A1F5X2M0</accession>
<keyword evidence="2 4" id="KW-0547">Nucleotide-binding</keyword>
<dbReference type="EC" id="2.5.1.17" evidence="4"/>
<dbReference type="Gene3D" id="1.20.1200.10">
    <property type="entry name" value="Cobalamin adenosyltransferase-like"/>
    <property type="match status" value="1"/>
</dbReference>
<evidence type="ECO:0000259" key="5">
    <source>
        <dbReference type="Pfam" id="PF01923"/>
    </source>
</evidence>
<dbReference type="NCBIfam" id="TIGR00636">
    <property type="entry name" value="PduO_Nterm"/>
    <property type="match status" value="1"/>
</dbReference>
<dbReference type="UniPathway" id="UPA00148">
    <property type="reaction ID" value="UER00233"/>
</dbReference>
<keyword evidence="3 4" id="KW-0067">ATP-binding</keyword>
<dbReference type="InterPro" id="IPR036451">
    <property type="entry name" value="CblAdoTrfase-like_sf"/>
</dbReference>
<evidence type="ECO:0000313" key="6">
    <source>
        <dbReference type="EMBL" id="OGF82136.1"/>
    </source>
</evidence>
<gene>
    <name evidence="6" type="ORF">A2924_00410</name>
</gene>
<dbReference type="GO" id="GO:0008817">
    <property type="term" value="F:corrinoid adenosyltransferase activity"/>
    <property type="evidence" value="ECO:0007669"/>
    <property type="project" value="UniProtKB-UniRule"/>
</dbReference>
<comment type="caution">
    <text evidence="6">The sequence shown here is derived from an EMBL/GenBank/DDBJ whole genome shotgun (WGS) entry which is preliminary data.</text>
</comment>
<dbReference type="PANTHER" id="PTHR12213:SF0">
    <property type="entry name" value="CORRINOID ADENOSYLTRANSFERASE MMAB"/>
    <property type="match status" value="1"/>
</dbReference>
<evidence type="ECO:0000256" key="1">
    <source>
        <dbReference type="ARBA" id="ARBA00022679"/>
    </source>
</evidence>
<evidence type="ECO:0000313" key="7">
    <source>
        <dbReference type="Proteomes" id="UP000178046"/>
    </source>
</evidence>
<name>A0A1F5X2M0_9BACT</name>
<dbReference type="EMBL" id="MFIA01000026">
    <property type="protein sequence ID" value="OGF82136.1"/>
    <property type="molecule type" value="Genomic_DNA"/>
</dbReference>
<protein>
    <recommendedName>
        <fullName evidence="4">Corrinoid adenosyltransferase</fullName>
        <ecNumber evidence="4">2.5.1.17</ecNumber>
    </recommendedName>
    <alternativeName>
        <fullName evidence="4">Cob(II)alamin adenosyltransferase</fullName>
    </alternativeName>
    <alternativeName>
        <fullName evidence="4">Cob(II)yrinic acid a,c-diamide adenosyltransferase</fullName>
    </alternativeName>
    <alternativeName>
        <fullName evidence="4">Cobinamide/cobalamin adenosyltransferase</fullName>
    </alternativeName>
</protein>
<sequence length="182" mass="20051">MRFYSGKGDKGTTTLYGSGKRALKTGKVFELLGTLDELNSYLGICKSLARDKKIKNALETIQENLFIIQADVGSSGHPTSKQMSDVQAMKTEKILGLEKTIDKFGEALGIITKFTLSGDSALSAHLDYARTLARSAERAYLASRTPNGYALAYLNRLSSLLFVLARYVNKKAGKKERNPKYK</sequence>
<comment type="similarity">
    <text evidence="4">Belongs to the Cob(I)alamin adenosyltransferase family.</text>
</comment>
<dbReference type="InterPro" id="IPR029499">
    <property type="entry name" value="PduO-typ"/>
</dbReference>
<dbReference type="PANTHER" id="PTHR12213">
    <property type="entry name" value="CORRINOID ADENOSYLTRANSFERASE"/>
    <property type="match status" value="1"/>
</dbReference>
<comment type="catalytic activity">
    <reaction evidence="4">
        <text>2 cob(II)yrinate a,c diamide + reduced [electron-transfer flavoprotein] + 2 ATP = 2 adenosylcob(III)yrinate a,c-diamide + 2 triphosphate + oxidized [electron-transfer flavoprotein] + 3 H(+)</text>
        <dbReference type="Rhea" id="RHEA:11528"/>
        <dbReference type="Rhea" id="RHEA-COMP:10685"/>
        <dbReference type="Rhea" id="RHEA-COMP:10686"/>
        <dbReference type="ChEBI" id="CHEBI:15378"/>
        <dbReference type="ChEBI" id="CHEBI:18036"/>
        <dbReference type="ChEBI" id="CHEBI:30616"/>
        <dbReference type="ChEBI" id="CHEBI:57692"/>
        <dbReference type="ChEBI" id="CHEBI:58307"/>
        <dbReference type="ChEBI" id="CHEBI:58503"/>
        <dbReference type="ChEBI" id="CHEBI:58537"/>
        <dbReference type="EC" id="2.5.1.17"/>
    </reaction>
</comment>
<evidence type="ECO:0000256" key="3">
    <source>
        <dbReference type="ARBA" id="ARBA00022840"/>
    </source>
</evidence>
<comment type="pathway">
    <text evidence="4">Cofactor biosynthesis; adenosylcobalamin biosynthesis; adenosylcobalamin from cob(II)yrinate a,c-diamide: step 2/7.</text>
</comment>
<dbReference type="Pfam" id="PF01923">
    <property type="entry name" value="Cob_adeno_trans"/>
    <property type="match status" value="1"/>
</dbReference>
<dbReference type="AlphaFoldDB" id="A0A1F5X2M0"/>
<organism evidence="6 7">
    <name type="scientific">Candidatus Giovannonibacteria bacterium RIFCSPLOWO2_01_FULL_44_16</name>
    <dbReference type="NCBI Taxonomy" id="1798348"/>
    <lineage>
        <taxon>Bacteria</taxon>
        <taxon>Candidatus Giovannoniibacteriota</taxon>
    </lineage>
</organism>
<dbReference type="Proteomes" id="UP000178046">
    <property type="component" value="Unassembled WGS sequence"/>
</dbReference>
<keyword evidence="1 4" id="KW-0808">Transferase</keyword>
<evidence type="ECO:0000256" key="2">
    <source>
        <dbReference type="ARBA" id="ARBA00022741"/>
    </source>
</evidence>
<reference evidence="6 7" key="1">
    <citation type="journal article" date="2016" name="Nat. Commun.">
        <title>Thousands of microbial genomes shed light on interconnected biogeochemical processes in an aquifer system.</title>
        <authorList>
            <person name="Anantharaman K."/>
            <person name="Brown C.T."/>
            <person name="Hug L.A."/>
            <person name="Sharon I."/>
            <person name="Castelle C.J."/>
            <person name="Probst A.J."/>
            <person name="Thomas B.C."/>
            <person name="Singh A."/>
            <person name="Wilkins M.J."/>
            <person name="Karaoz U."/>
            <person name="Brodie E.L."/>
            <person name="Williams K.H."/>
            <person name="Hubbard S.S."/>
            <person name="Banfield J.F."/>
        </authorList>
    </citation>
    <scope>NUCLEOTIDE SEQUENCE [LARGE SCALE GENOMIC DNA]</scope>
</reference>
<dbReference type="InterPro" id="IPR016030">
    <property type="entry name" value="CblAdoTrfase-like"/>
</dbReference>
<dbReference type="SUPFAM" id="SSF89028">
    <property type="entry name" value="Cobalamin adenosyltransferase-like"/>
    <property type="match status" value="1"/>
</dbReference>
<keyword evidence="4" id="KW-0169">Cobalamin biosynthesis</keyword>
<proteinExistence type="inferred from homology"/>
<evidence type="ECO:0000256" key="4">
    <source>
        <dbReference type="RuleBase" id="RU366026"/>
    </source>
</evidence>